<dbReference type="PANTHER" id="PTHR48047:SF8">
    <property type="entry name" value="FLAVONOL 3-O-GLUCOSYLTRANSFERASE UGT89B1"/>
    <property type="match status" value="1"/>
</dbReference>
<dbReference type="FunFam" id="3.40.50.2000:FF:000064">
    <property type="entry name" value="Glycosyltransferase"/>
    <property type="match status" value="1"/>
</dbReference>
<keyword evidence="3" id="KW-0808">Transferase</keyword>
<dbReference type="EMBL" id="BTGU01000116">
    <property type="protein sequence ID" value="GMN61699.1"/>
    <property type="molecule type" value="Genomic_DNA"/>
</dbReference>
<dbReference type="GO" id="GO:0035251">
    <property type="term" value="F:UDP-glucosyltransferase activity"/>
    <property type="evidence" value="ECO:0007669"/>
    <property type="project" value="TreeGrafter"/>
</dbReference>
<protein>
    <submittedName>
        <fullName evidence="4">Uncharacterized protein</fullName>
    </submittedName>
</protein>
<comment type="caution">
    <text evidence="4">The sequence shown here is derived from an EMBL/GenBank/DDBJ whole genome shotgun (WGS) entry which is preliminary data.</text>
</comment>
<name>A0AA88J3B2_FICCA</name>
<reference evidence="4" key="1">
    <citation type="submission" date="2023-07" db="EMBL/GenBank/DDBJ databases">
        <title>draft genome sequence of fig (Ficus carica).</title>
        <authorList>
            <person name="Takahashi T."/>
            <person name="Nishimura K."/>
        </authorList>
    </citation>
    <scope>NUCLEOTIDE SEQUENCE</scope>
</reference>
<sequence>MTTGGGATHILIFPFPAQGHMIPLLDLTHQIATNYAGRISITVVVTPKNLPHLHQLLSVHPSIQTLVLPFPSSSKLPTGAENVNDLTPPFFLTFIRALGGLYDPLIRWFRSHRSPPVAILSDMFFGWTHRFAAELGIRRIVFSPSGALALSVLYAMYRDAPPKSDVVSFPGIPNCPKYPWLQMSPMYRSYVDGDPDAEFHRNGFVDNMGSWGLVVNTFAELEEVYLDHLKKELGHDRVWAVGPLKPIVDDDDQTGPTNRGGSFSVPVDSIVSWLDRCDDRKVVYVSFGSVAVLCNDQMEALALGLEKSGVHFVWAVKEPTKELLDGGCGRVPPGFEDRVVGRGLVIRGWAPQVLILGHRAIGAFLTHCGWNSILESTVAGVSMLAWPMQADQFINATLVVDHLKVATRVCEGVQVVPNSDDLARAFIESVSDDRAERQRAARLHEAAVRATKDGFSSAKDVESLIDHLVAPETTSK</sequence>
<evidence type="ECO:0000256" key="1">
    <source>
        <dbReference type="ARBA" id="ARBA00009995"/>
    </source>
</evidence>
<evidence type="ECO:0000256" key="2">
    <source>
        <dbReference type="ARBA" id="ARBA00022676"/>
    </source>
</evidence>
<accession>A0AA88J3B2</accession>
<dbReference type="Gene3D" id="3.40.50.2000">
    <property type="entry name" value="Glycogen Phosphorylase B"/>
    <property type="match status" value="2"/>
</dbReference>
<dbReference type="Proteomes" id="UP001187192">
    <property type="component" value="Unassembled WGS sequence"/>
</dbReference>
<dbReference type="InterPro" id="IPR002213">
    <property type="entry name" value="UDP_glucos_trans"/>
</dbReference>
<gene>
    <name evidence="4" type="ORF">TIFTF001_030786</name>
</gene>
<keyword evidence="5" id="KW-1185">Reference proteome</keyword>
<dbReference type="SUPFAM" id="SSF53756">
    <property type="entry name" value="UDP-Glycosyltransferase/glycogen phosphorylase"/>
    <property type="match status" value="1"/>
</dbReference>
<evidence type="ECO:0000313" key="5">
    <source>
        <dbReference type="Proteomes" id="UP001187192"/>
    </source>
</evidence>
<evidence type="ECO:0000256" key="3">
    <source>
        <dbReference type="ARBA" id="ARBA00022679"/>
    </source>
</evidence>
<dbReference type="AlphaFoldDB" id="A0AA88J3B2"/>
<keyword evidence="2" id="KW-0328">Glycosyltransferase</keyword>
<dbReference type="CDD" id="cd03784">
    <property type="entry name" value="GT1_Gtf-like"/>
    <property type="match status" value="1"/>
</dbReference>
<dbReference type="PANTHER" id="PTHR48047">
    <property type="entry name" value="GLYCOSYLTRANSFERASE"/>
    <property type="match status" value="1"/>
</dbReference>
<organism evidence="4 5">
    <name type="scientific">Ficus carica</name>
    <name type="common">Common fig</name>
    <dbReference type="NCBI Taxonomy" id="3494"/>
    <lineage>
        <taxon>Eukaryota</taxon>
        <taxon>Viridiplantae</taxon>
        <taxon>Streptophyta</taxon>
        <taxon>Embryophyta</taxon>
        <taxon>Tracheophyta</taxon>
        <taxon>Spermatophyta</taxon>
        <taxon>Magnoliopsida</taxon>
        <taxon>eudicotyledons</taxon>
        <taxon>Gunneridae</taxon>
        <taxon>Pentapetalae</taxon>
        <taxon>rosids</taxon>
        <taxon>fabids</taxon>
        <taxon>Rosales</taxon>
        <taxon>Moraceae</taxon>
        <taxon>Ficeae</taxon>
        <taxon>Ficus</taxon>
    </lineage>
</organism>
<comment type="similarity">
    <text evidence="1">Belongs to the UDP-glycosyltransferase family.</text>
</comment>
<evidence type="ECO:0000313" key="4">
    <source>
        <dbReference type="EMBL" id="GMN61699.1"/>
    </source>
</evidence>
<proteinExistence type="inferred from homology"/>
<dbReference type="Pfam" id="PF00201">
    <property type="entry name" value="UDPGT"/>
    <property type="match status" value="1"/>
</dbReference>